<organism evidence="10 11">
    <name type="scientific">Limosilactobacillus ingluviei DSM 15946</name>
    <dbReference type="NCBI Taxonomy" id="1423760"/>
    <lineage>
        <taxon>Bacteria</taxon>
        <taxon>Bacillati</taxon>
        <taxon>Bacillota</taxon>
        <taxon>Bacilli</taxon>
        <taxon>Lactobacillales</taxon>
        <taxon>Lactobacillaceae</taxon>
        <taxon>Limosilactobacillus</taxon>
    </lineage>
</organism>
<evidence type="ECO:0000256" key="5">
    <source>
        <dbReference type="ARBA" id="ARBA00025613"/>
    </source>
</evidence>
<evidence type="ECO:0000256" key="1">
    <source>
        <dbReference type="ARBA" id="ARBA00022737"/>
    </source>
</evidence>
<dbReference type="InterPro" id="IPR003593">
    <property type="entry name" value="AAA+_ATPase"/>
</dbReference>
<dbReference type="InterPro" id="IPR001943">
    <property type="entry name" value="UVR_dom"/>
</dbReference>
<dbReference type="Pfam" id="PF07724">
    <property type="entry name" value="AAA_2"/>
    <property type="match status" value="1"/>
</dbReference>
<dbReference type="GO" id="GO:0034605">
    <property type="term" value="P:cellular response to heat"/>
    <property type="evidence" value="ECO:0007669"/>
    <property type="project" value="TreeGrafter"/>
</dbReference>
<dbReference type="AlphaFoldDB" id="A0A0R1UFF2"/>
<dbReference type="PROSITE" id="PS51903">
    <property type="entry name" value="CLP_R"/>
    <property type="match status" value="1"/>
</dbReference>
<dbReference type="SUPFAM" id="SSF81923">
    <property type="entry name" value="Double Clp-N motif"/>
    <property type="match status" value="1"/>
</dbReference>
<dbReference type="SMART" id="SM01086">
    <property type="entry name" value="ClpB_D2-small"/>
    <property type="match status" value="1"/>
</dbReference>
<dbReference type="Gene3D" id="3.40.50.300">
    <property type="entry name" value="P-loop containing nucleotide triphosphate hydrolases"/>
    <property type="match status" value="2"/>
</dbReference>
<dbReference type="InterPro" id="IPR018368">
    <property type="entry name" value="ClpA/B_CS1"/>
</dbReference>
<dbReference type="InterPro" id="IPR041546">
    <property type="entry name" value="ClpA/ClpB_AAA_lid"/>
</dbReference>
<dbReference type="FunFam" id="3.40.50.300:FF:000010">
    <property type="entry name" value="Chaperone clpB 1, putative"/>
    <property type="match status" value="1"/>
</dbReference>
<comment type="caution">
    <text evidence="10">The sequence shown here is derived from an EMBL/GenBank/DDBJ whole genome shotgun (WGS) entry which is preliminary data.</text>
</comment>
<evidence type="ECO:0000259" key="9">
    <source>
        <dbReference type="PROSITE" id="PS51903"/>
    </source>
</evidence>
<reference evidence="10 11" key="1">
    <citation type="journal article" date="2015" name="Genome Announc.">
        <title>Expanding the biotechnology potential of lactobacilli through comparative genomics of 213 strains and associated genera.</title>
        <authorList>
            <person name="Sun Z."/>
            <person name="Harris H.M."/>
            <person name="McCann A."/>
            <person name="Guo C."/>
            <person name="Argimon S."/>
            <person name="Zhang W."/>
            <person name="Yang X."/>
            <person name="Jeffery I.B."/>
            <person name="Cooney J.C."/>
            <person name="Kagawa T.F."/>
            <person name="Liu W."/>
            <person name="Song Y."/>
            <person name="Salvetti E."/>
            <person name="Wrobel A."/>
            <person name="Rasinkangas P."/>
            <person name="Parkhill J."/>
            <person name="Rea M.C."/>
            <person name="O'Sullivan O."/>
            <person name="Ritari J."/>
            <person name="Douillard F.P."/>
            <person name="Paul Ross R."/>
            <person name="Yang R."/>
            <person name="Briner A.E."/>
            <person name="Felis G.E."/>
            <person name="de Vos W.M."/>
            <person name="Barrangou R."/>
            <person name="Klaenhammer T.R."/>
            <person name="Caufield P.W."/>
            <person name="Cui Y."/>
            <person name="Zhang H."/>
            <person name="O'Toole P.W."/>
        </authorList>
    </citation>
    <scope>NUCLEOTIDE SEQUENCE [LARGE SCALE GENOMIC DNA]</scope>
    <source>
        <strain evidence="10 11">DSM 15946</strain>
    </source>
</reference>
<dbReference type="Pfam" id="PF02861">
    <property type="entry name" value="Clp_N"/>
    <property type="match status" value="1"/>
</dbReference>
<dbReference type="InterPro" id="IPR004176">
    <property type="entry name" value="Clp_R_N"/>
</dbReference>
<evidence type="ECO:0000313" key="11">
    <source>
        <dbReference type="Proteomes" id="UP000050816"/>
    </source>
</evidence>
<dbReference type="SMART" id="SM00382">
    <property type="entry name" value="AAA"/>
    <property type="match status" value="2"/>
</dbReference>
<dbReference type="InterPro" id="IPR003959">
    <property type="entry name" value="ATPase_AAA_core"/>
</dbReference>
<dbReference type="Gene3D" id="1.10.1780.10">
    <property type="entry name" value="Clp, N-terminal domain"/>
    <property type="match status" value="1"/>
</dbReference>
<evidence type="ECO:0000256" key="7">
    <source>
        <dbReference type="RuleBase" id="RU004432"/>
    </source>
</evidence>
<dbReference type="CDD" id="cd19499">
    <property type="entry name" value="RecA-like_ClpB_Hsp104-like"/>
    <property type="match status" value="1"/>
</dbReference>
<dbReference type="SUPFAM" id="SSF52540">
    <property type="entry name" value="P-loop containing nucleoside triphosphate hydrolases"/>
    <property type="match status" value="2"/>
</dbReference>
<accession>A0A0R1UFF2</accession>
<dbReference type="PATRIC" id="fig|1423760.3.peg.1807"/>
<dbReference type="Pfam" id="PF10431">
    <property type="entry name" value="ClpB_D2-small"/>
    <property type="match status" value="1"/>
</dbReference>
<evidence type="ECO:0000256" key="2">
    <source>
        <dbReference type="ARBA" id="ARBA00022741"/>
    </source>
</evidence>
<dbReference type="PROSITE" id="PS50151">
    <property type="entry name" value="UVR"/>
    <property type="match status" value="1"/>
</dbReference>
<dbReference type="Pfam" id="PF17871">
    <property type="entry name" value="AAA_lid_9"/>
    <property type="match status" value="1"/>
</dbReference>
<feature type="domain" description="UVR" evidence="8">
    <location>
        <begin position="427"/>
        <end position="462"/>
    </location>
</feature>
<dbReference type="InterPro" id="IPR027417">
    <property type="entry name" value="P-loop_NTPase"/>
</dbReference>
<dbReference type="Proteomes" id="UP000050816">
    <property type="component" value="Unassembled WGS sequence"/>
</dbReference>
<dbReference type="CDD" id="cd00009">
    <property type="entry name" value="AAA"/>
    <property type="match status" value="1"/>
</dbReference>
<evidence type="ECO:0000313" key="10">
    <source>
        <dbReference type="EMBL" id="KRL89397.1"/>
    </source>
</evidence>
<dbReference type="InterPro" id="IPR028299">
    <property type="entry name" value="ClpA/B_CS2"/>
</dbReference>
<dbReference type="Gene3D" id="1.10.8.60">
    <property type="match status" value="2"/>
</dbReference>
<dbReference type="GO" id="GO:0005737">
    <property type="term" value="C:cytoplasm"/>
    <property type="evidence" value="ECO:0007669"/>
    <property type="project" value="TreeGrafter"/>
</dbReference>
<gene>
    <name evidence="10" type="ORF">FC43_GL001731</name>
</gene>
<feature type="domain" description="Clp R" evidence="9">
    <location>
        <begin position="6"/>
        <end position="153"/>
    </location>
</feature>
<dbReference type="PANTHER" id="PTHR11638">
    <property type="entry name" value="ATP-DEPENDENT CLP PROTEASE"/>
    <property type="match status" value="1"/>
</dbReference>
<dbReference type="EMBL" id="AZFK01000047">
    <property type="protein sequence ID" value="KRL89397.1"/>
    <property type="molecule type" value="Genomic_DNA"/>
</dbReference>
<dbReference type="GO" id="GO:0016887">
    <property type="term" value="F:ATP hydrolysis activity"/>
    <property type="evidence" value="ECO:0007669"/>
    <property type="project" value="InterPro"/>
</dbReference>
<keyword evidence="3 7" id="KW-0067">ATP-binding</keyword>
<dbReference type="FunFam" id="3.40.50.300:FF:000025">
    <property type="entry name" value="ATP-dependent Clp protease subunit"/>
    <property type="match status" value="1"/>
</dbReference>
<dbReference type="Gene3D" id="4.10.860.10">
    <property type="entry name" value="UVR domain"/>
    <property type="match status" value="1"/>
</dbReference>
<dbReference type="PANTHER" id="PTHR11638:SF18">
    <property type="entry name" value="HEAT SHOCK PROTEIN 104"/>
    <property type="match status" value="1"/>
</dbReference>
<dbReference type="InterPro" id="IPR050130">
    <property type="entry name" value="ClpA_ClpB"/>
</dbReference>
<keyword evidence="4 7" id="KW-0143">Chaperone</keyword>
<comment type="function">
    <text evidence="5">Part of a stress-induced multi-chaperone system, it is involved in the recovery of the cell from heat-induced damage, in cooperation with DnaK, DnaJ and GrpE. Acts before DnaK, in the processing of protein aggregates. Protein binding stimulates the ATPase activity; ATP hydrolysis unfolds the denatured protein aggregates, which probably helps expose new hydrophobic binding sites on the surface of ClpB-bound aggregates, contributing to the solubilization and refolding of denatured protein aggregates by DnaK.</text>
</comment>
<evidence type="ECO:0000256" key="6">
    <source>
        <dbReference type="PROSITE-ProRule" id="PRU01251"/>
    </source>
</evidence>
<evidence type="ECO:0000256" key="3">
    <source>
        <dbReference type="ARBA" id="ARBA00022840"/>
    </source>
</evidence>
<proteinExistence type="inferred from homology"/>
<dbReference type="PROSITE" id="PS00870">
    <property type="entry name" value="CLPAB_1"/>
    <property type="match status" value="1"/>
</dbReference>
<dbReference type="Pfam" id="PF00004">
    <property type="entry name" value="AAA"/>
    <property type="match status" value="1"/>
</dbReference>
<protein>
    <submittedName>
        <fullName evidence="10">ATP-dependent chaperone ClpB</fullName>
    </submittedName>
</protein>
<evidence type="ECO:0000256" key="4">
    <source>
        <dbReference type="ARBA" id="ARBA00023186"/>
    </source>
</evidence>
<comment type="similarity">
    <text evidence="7">Belongs to the ClpA/ClpB family.</text>
</comment>
<dbReference type="PROSITE" id="PS00871">
    <property type="entry name" value="CLPAB_2"/>
    <property type="match status" value="1"/>
</dbReference>
<dbReference type="GO" id="GO:0005524">
    <property type="term" value="F:ATP binding"/>
    <property type="evidence" value="ECO:0007669"/>
    <property type="project" value="UniProtKB-KW"/>
</dbReference>
<dbReference type="PRINTS" id="PR00300">
    <property type="entry name" value="CLPPROTEASEA"/>
</dbReference>
<dbReference type="InterPro" id="IPR036628">
    <property type="entry name" value="Clp_N_dom_sf"/>
</dbReference>
<sequence>MKGIYMDDYRYTPNAKAVLEIAHEQALYFKHQAVGTEHLLLALSLEHSGVAAELLDQFHVTSDDLRAEIERFTGYGTLAVADSHEYLPASPKLRTILSLAAQTARQLNAERVGTEHLLLALLSDETILSSRILFNLDVNLQQARRTLVRKLGKAAGQALNRQSAKRNTATPTLDRLARDLTAQAKQGAGEQVVGREKEIKRMVQLLSRKTKNNPVLVGEPGVGKTAIVEGLAQRIVTQGVPASLAQKRVMALDMGSLVAGTKYRGEFEDRLKKILDEIYRSGDVILFIDELHTVVGAGGAEGSVDASNILKPALARGELQLIGATTLDEYQKYIEKDAALERRFAKIQVEEPSEKATVQILKGIRPGYEKHHQLTISDAALTAAVKLAKRYITDRFLPDKAIDLMDEAAAMVRINADQADTQTVAAMQKLTQLREQKEAAILTQDFDQAAQLRHQELALKAQVEQQTARRQAQAAQTTLRVMPEDIAKVVADWTGIPVTQLQKHEQDRLVHLEKALHQRVIGQDEAVSAIARAIRRARSGLQDPKRPLGSFMFLGPTGVGKTELAKALAATVFGSEDNLIRIDMSEYQERYSTSRLVGAAPGYVGYEEGGQLTEKVRQHPYSVVLLDEAEKANPDVFNLLLQVLDDGYLTDAKGRKVDFKNTILIMTSNLGATQLQDEKTVGFGQSSLQNDYAAMKQAINAQLKLHYRPEFLNRIDETIVFHPLEKADLRQIVKLLTRGLVARLAAQQITVKFTPAAIDQIVAAGYQPTYGARPLRRALQTLVEDPLSLKLLDGSLTAGDQVTVGARQGKITFTLH</sequence>
<name>A0A0R1UFF2_9LACO</name>
<keyword evidence="2 7" id="KW-0547">Nucleotide-binding</keyword>
<dbReference type="InterPro" id="IPR001270">
    <property type="entry name" value="ClpA/B"/>
</dbReference>
<keyword evidence="1 6" id="KW-0677">Repeat</keyword>
<evidence type="ECO:0000259" key="8">
    <source>
        <dbReference type="PROSITE" id="PS50151"/>
    </source>
</evidence>
<dbReference type="InterPro" id="IPR019489">
    <property type="entry name" value="Clp_ATPase_C"/>
</dbReference>